<dbReference type="AlphaFoldDB" id="A0A840AZJ9"/>
<feature type="compositionally biased region" description="Basic and acidic residues" evidence="1">
    <location>
        <begin position="8"/>
        <end position="21"/>
    </location>
</feature>
<sequence length="122" mass="13502">MNFPHHALRQDSDISRKDRQSALDAARLRQANSRTVRFLHQAEQSGAPEPDELAARIQCFAANPNAGFAVGGAFLQETGPEKMDEPNIYHAALVNIKDQLLTIDEPGTELTLAGMEQKKNYD</sequence>
<evidence type="ECO:0000313" key="2">
    <source>
        <dbReference type="EMBL" id="MBB3942416.1"/>
    </source>
</evidence>
<proteinExistence type="predicted"/>
<accession>A0A840AZJ9</accession>
<dbReference type="EMBL" id="JACIEA010000001">
    <property type="protein sequence ID" value="MBB3942416.1"/>
    <property type="molecule type" value="Genomic_DNA"/>
</dbReference>
<comment type="caution">
    <text evidence="2">The sequence shown here is derived from an EMBL/GenBank/DDBJ whole genome shotgun (WGS) entry which is preliminary data.</text>
</comment>
<keyword evidence="3" id="KW-1185">Reference proteome</keyword>
<gene>
    <name evidence="2" type="ORF">GGR91_000638</name>
</gene>
<organism evidence="2 3">
    <name type="scientific">Sphingorhabdus rigui</name>
    <dbReference type="NCBI Taxonomy" id="1282858"/>
    <lineage>
        <taxon>Bacteria</taxon>
        <taxon>Pseudomonadati</taxon>
        <taxon>Pseudomonadota</taxon>
        <taxon>Alphaproteobacteria</taxon>
        <taxon>Sphingomonadales</taxon>
        <taxon>Sphingomonadaceae</taxon>
        <taxon>Sphingorhabdus</taxon>
    </lineage>
</organism>
<feature type="region of interest" description="Disordered" evidence="1">
    <location>
        <begin position="1"/>
        <end position="22"/>
    </location>
</feature>
<dbReference type="Proteomes" id="UP000581447">
    <property type="component" value="Unassembled WGS sequence"/>
</dbReference>
<protein>
    <submittedName>
        <fullName evidence="2">Uncharacterized protein</fullName>
    </submittedName>
</protein>
<dbReference type="RefSeq" id="WP_221204209.1">
    <property type="nucleotide sequence ID" value="NZ_JACIEA010000001.1"/>
</dbReference>
<evidence type="ECO:0000313" key="3">
    <source>
        <dbReference type="Proteomes" id="UP000581447"/>
    </source>
</evidence>
<name>A0A840AZJ9_9SPHN</name>
<evidence type="ECO:0000256" key="1">
    <source>
        <dbReference type="SAM" id="MobiDB-lite"/>
    </source>
</evidence>
<reference evidence="2 3" key="1">
    <citation type="submission" date="2020-08" db="EMBL/GenBank/DDBJ databases">
        <title>Genomic Encyclopedia of Type Strains, Phase IV (KMG-IV): sequencing the most valuable type-strain genomes for metagenomic binning, comparative biology and taxonomic classification.</title>
        <authorList>
            <person name="Goeker M."/>
        </authorList>
    </citation>
    <scope>NUCLEOTIDE SEQUENCE [LARGE SCALE GENOMIC DNA]</scope>
    <source>
        <strain evidence="2 3">DSM 29050</strain>
    </source>
</reference>